<evidence type="ECO:0000256" key="3">
    <source>
        <dbReference type="ARBA" id="ARBA00012744"/>
    </source>
</evidence>
<comment type="similarity">
    <text evidence="2">Belongs to the glycosyl hydrolase 3 family.</text>
</comment>
<dbReference type="PANTHER" id="PTHR42715:SF10">
    <property type="entry name" value="BETA-GLUCOSIDASE"/>
    <property type="match status" value="1"/>
</dbReference>
<evidence type="ECO:0000256" key="2">
    <source>
        <dbReference type="ARBA" id="ARBA00005336"/>
    </source>
</evidence>
<evidence type="ECO:0000256" key="4">
    <source>
        <dbReference type="ARBA" id="ARBA00022801"/>
    </source>
</evidence>
<organism evidence="8">
    <name type="scientific">Cladocopium goreaui</name>
    <dbReference type="NCBI Taxonomy" id="2562237"/>
    <lineage>
        <taxon>Eukaryota</taxon>
        <taxon>Sar</taxon>
        <taxon>Alveolata</taxon>
        <taxon>Dinophyceae</taxon>
        <taxon>Suessiales</taxon>
        <taxon>Symbiodiniaceae</taxon>
        <taxon>Cladocopium</taxon>
    </lineage>
</organism>
<reference evidence="8" key="1">
    <citation type="submission" date="2022-10" db="EMBL/GenBank/DDBJ databases">
        <authorList>
            <person name="Chen Y."/>
            <person name="Dougan E. K."/>
            <person name="Chan C."/>
            <person name="Rhodes N."/>
            <person name="Thang M."/>
        </authorList>
    </citation>
    <scope>NUCLEOTIDE SEQUENCE</scope>
</reference>
<dbReference type="InterPro" id="IPR036962">
    <property type="entry name" value="Glyco_hydro_3_N_sf"/>
</dbReference>
<dbReference type="SUPFAM" id="SSF51445">
    <property type="entry name" value="(Trans)glycosidases"/>
    <property type="match status" value="1"/>
</dbReference>
<evidence type="ECO:0000313" key="8">
    <source>
        <dbReference type="EMBL" id="CAI4014466.1"/>
    </source>
</evidence>
<dbReference type="PANTHER" id="PTHR42715">
    <property type="entry name" value="BETA-GLUCOSIDASE"/>
    <property type="match status" value="1"/>
</dbReference>
<accession>A0A9P1DQL6</accession>
<dbReference type="InterPro" id="IPR017853">
    <property type="entry name" value="GH"/>
</dbReference>
<dbReference type="EC" id="3.2.1.21" evidence="3"/>
<dbReference type="EMBL" id="CAMXCT030006357">
    <property type="protein sequence ID" value="CAL4801778.1"/>
    <property type="molecule type" value="Genomic_DNA"/>
</dbReference>
<evidence type="ECO:0000313" key="9">
    <source>
        <dbReference type="EMBL" id="CAL4801778.1"/>
    </source>
</evidence>
<dbReference type="Gene3D" id="2.60.40.10">
    <property type="entry name" value="Immunoglobulins"/>
    <property type="match status" value="1"/>
</dbReference>
<dbReference type="Proteomes" id="UP001152797">
    <property type="component" value="Unassembled WGS sequence"/>
</dbReference>
<dbReference type="EMBL" id="CAMXCT010006357">
    <property type="protein sequence ID" value="CAI4014466.1"/>
    <property type="molecule type" value="Genomic_DNA"/>
</dbReference>
<dbReference type="GO" id="GO:0008422">
    <property type="term" value="F:beta-glucosidase activity"/>
    <property type="evidence" value="ECO:0007669"/>
    <property type="project" value="UniProtKB-EC"/>
</dbReference>
<dbReference type="Gene3D" id="3.20.20.300">
    <property type="entry name" value="Glycoside hydrolase, family 3, N-terminal domain"/>
    <property type="match status" value="1"/>
</dbReference>
<evidence type="ECO:0000259" key="7">
    <source>
        <dbReference type="SMART" id="SM01217"/>
    </source>
</evidence>
<evidence type="ECO:0000256" key="1">
    <source>
        <dbReference type="ARBA" id="ARBA00000448"/>
    </source>
</evidence>
<dbReference type="SMART" id="SM01217">
    <property type="entry name" value="Fn3_like"/>
    <property type="match status" value="1"/>
</dbReference>
<name>A0A9P1DQL6_9DINO</name>
<dbReference type="InterPro" id="IPR002772">
    <property type="entry name" value="Glyco_hydro_3_C"/>
</dbReference>
<keyword evidence="5" id="KW-0326">Glycosidase</keyword>
<feature type="domain" description="Fibronectin type III-like" evidence="7">
    <location>
        <begin position="680"/>
        <end position="752"/>
    </location>
</feature>
<dbReference type="InterPro" id="IPR013783">
    <property type="entry name" value="Ig-like_fold"/>
</dbReference>
<dbReference type="Gene3D" id="3.40.50.1700">
    <property type="entry name" value="Glycoside hydrolase family 3 C-terminal domain"/>
    <property type="match status" value="1"/>
</dbReference>
<proteinExistence type="inferred from homology"/>
<feature type="chain" id="PRO_5043271697" description="beta-glucosidase" evidence="6">
    <location>
        <begin position="23"/>
        <end position="887"/>
    </location>
</feature>
<dbReference type="EMBL" id="CAMXCT020006357">
    <property type="protein sequence ID" value="CAL1167841.1"/>
    <property type="molecule type" value="Genomic_DNA"/>
</dbReference>
<feature type="signal peptide" evidence="6">
    <location>
        <begin position="1"/>
        <end position="22"/>
    </location>
</feature>
<evidence type="ECO:0000256" key="6">
    <source>
        <dbReference type="SAM" id="SignalP"/>
    </source>
</evidence>
<sequence length="887" mass="97417">MAMRPMTRHCAVMAVALSMAWAGYPESDEDQIRKLLVEMTTEEKFHQTCIDNECPEHRARWLKCDPAGGGGTAGGGDGWFNLKDISRLNIRGMRMRDGPKGMTCQGGNGPFSPPCPEDGGSPSFPSQITRAATWNVELEESIGRAIGLVASKLDVHAALLPTINILPWLNWGRAQESYGEDPFFSGKMGAAVVNGVQHDQKVMATATCRKNAKHFLANNIENTRWWVSAEMDEQTLHDVYLRAWALVVADSSPELIMTSYNRAQGKWAFTDPKFINILRNDLGFDGSIMTDWFASWEAITGGMILGEIGKSSPFYGSKGFIPSNSLYNAGIDMEMPMCSKNRDAICQAQTCAGDVEEDCTTLKHLDRVTDRILRSKQRYGLLAAMRNHTQRITWDNSDFDRLILEAAQEGIVLLKNEDLLPKTQASVSRLAVLGSAEQLELGDHGSSAVKPSGRMVNVLEGLKEKYSDAEVIMINNDLSSPDVAAFVKSCDLVVIDVGLNFTFEGEFIPPQTGGDRMYLTLHPQEEELIKQASKLSSKVVVAITSGASIIVENFVNEVQAILWMGYPGPLGGLALANILSGEVNPSGRMPSVTPKKAEDYLPKGISAAPWALETVDVTPTYPYSHGFKHMWQNGIAPRYPFGFGLSYTSYSYSEPSTAAAGSTVEVTVQVTNQGERAGLETVQVYATCKDCRKRRLPIMLVAFKKVKIEAGKTKDVQLTVQLKDLASIQGDGSSHFFLLEGGVYEFLVGPCLGEAVLRSSMTLDEQTFRYPGKARRENFAPWWRAAVAQAPVFEAQKECPSFKCVPEAEHLLLKGWQLPDKSPLDLLLAVSIARKHAAISVTCLAVALANRFRNEEKSVVAFGPGLKGFRRGISRFWAFEASSRMGT</sequence>
<comment type="catalytic activity">
    <reaction evidence="1">
        <text>Hydrolysis of terminal, non-reducing beta-D-glucosyl residues with release of beta-D-glucose.</text>
        <dbReference type="EC" id="3.2.1.21"/>
    </reaction>
</comment>
<protein>
    <recommendedName>
        <fullName evidence="3">beta-glucosidase</fullName>
        <ecNumber evidence="3">3.2.1.21</ecNumber>
    </recommendedName>
</protein>
<keyword evidence="4" id="KW-0378">Hydrolase</keyword>
<gene>
    <name evidence="8" type="ORF">C1SCF055_LOCUS39368</name>
</gene>
<evidence type="ECO:0000256" key="5">
    <source>
        <dbReference type="ARBA" id="ARBA00023295"/>
    </source>
</evidence>
<dbReference type="PRINTS" id="PR00133">
    <property type="entry name" value="GLHYDRLASE3"/>
</dbReference>
<dbReference type="Pfam" id="PF14310">
    <property type="entry name" value="Fn3-like"/>
    <property type="match status" value="1"/>
</dbReference>
<dbReference type="AlphaFoldDB" id="A0A9P1DQL6"/>
<dbReference type="Pfam" id="PF00933">
    <property type="entry name" value="Glyco_hydro_3"/>
    <property type="match status" value="1"/>
</dbReference>
<dbReference type="InterPro" id="IPR036881">
    <property type="entry name" value="Glyco_hydro_3_C_sf"/>
</dbReference>
<reference evidence="9 10" key="2">
    <citation type="submission" date="2024-05" db="EMBL/GenBank/DDBJ databases">
        <authorList>
            <person name="Chen Y."/>
            <person name="Shah S."/>
            <person name="Dougan E. K."/>
            <person name="Thang M."/>
            <person name="Chan C."/>
        </authorList>
    </citation>
    <scope>NUCLEOTIDE SEQUENCE [LARGE SCALE GENOMIC DNA]</scope>
</reference>
<dbReference type="SUPFAM" id="SSF52279">
    <property type="entry name" value="Beta-D-glucan exohydrolase, C-terminal domain"/>
    <property type="match status" value="1"/>
</dbReference>
<dbReference type="Pfam" id="PF01915">
    <property type="entry name" value="Glyco_hydro_3_C"/>
    <property type="match status" value="1"/>
</dbReference>
<comment type="caution">
    <text evidence="8">The sequence shown here is derived from an EMBL/GenBank/DDBJ whole genome shotgun (WGS) entry which is preliminary data.</text>
</comment>
<dbReference type="InterPro" id="IPR001764">
    <property type="entry name" value="Glyco_hydro_3_N"/>
</dbReference>
<dbReference type="InterPro" id="IPR050288">
    <property type="entry name" value="Cellulose_deg_GH3"/>
</dbReference>
<evidence type="ECO:0000313" key="10">
    <source>
        <dbReference type="Proteomes" id="UP001152797"/>
    </source>
</evidence>
<keyword evidence="10" id="KW-1185">Reference proteome</keyword>
<dbReference type="GO" id="GO:0005975">
    <property type="term" value="P:carbohydrate metabolic process"/>
    <property type="evidence" value="ECO:0007669"/>
    <property type="project" value="InterPro"/>
</dbReference>
<keyword evidence="6" id="KW-0732">Signal</keyword>
<dbReference type="InterPro" id="IPR026891">
    <property type="entry name" value="Fn3-like"/>
</dbReference>
<dbReference type="OrthoDB" id="47059at2759"/>